<sequence>MSKQETIDLINSSMLSLMEFTRKSRGPIKGFRARDLSILIYIHTDNEHHQVTMSQLAQNLKVTPAAASQIITGYEKNGWVKRVRSTVDRRTVYIQITDEIKEKMLEKWNCHQARLNEFLDMLGPEDCENFHRILEKMIDFVQEKMQEDLYVM</sequence>
<organism evidence="5 6">
    <name type="scientific">Faecalicoccus pleomorphus</name>
    <dbReference type="NCBI Taxonomy" id="1323"/>
    <lineage>
        <taxon>Bacteria</taxon>
        <taxon>Bacillati</taxon>
        <taxon>Bacillota</taxon>
        <taxon>Erysipelotrichia</taxon>
        <taxon>Erysipelotrichales</taxon>
        <taxon>Erysipelotrichaceae</taxon>
        <taxon>Faecalicoccus</taxon>
    </lineage>
</organism>
<dbReference type="GO" id="GO:0006950">
    <property type="term" value="P:response to stress"/>
    <property type="evidence" value="ECO:0007669"/>
    <property type="project" value="TreeGrafter"/>
</dbReference>
<dbReference type="InterPro" id="IPR036390">
    <property type="entry name" value="WH_DNA-bd_sf"/>
</dbReference>
<dbReference type="Pfam" id="PF22381">
    <property type="entry name" value="Staph_reg_Sar_Rot"/>
    <property type="match status" value="1"/>
</dbReference>
<evidence type="ECO:0000256" key="3">
    <source>
        <dbReference type="ARBA" id="ARBA00023163"/>
    </source>
</evidence>
<protein>
    <submittedName>
        <fullName evidence="5">Transcriptional regulator of fatty acid biosynthesis FabT</fullName>
    </submittedName>
</protein>
<dbReference type="SMART" id="SM00347">
    <property type="entry name" value="HTH_MARR"/>
    <property type="match status" value="1"/>
</dbReference>
<dbReference type="Gene3D" id="1.10.10.10">
    <property type="entry name" value="Winged helix-like DNA-binding domain superfamily/Winged helix DNA-binding domain"/>
    <property type="match status" value="1"/>
</dbReference>
<dbReference type="InterPro" id="IPR055166">
    <property type="entry name" value="Transc_reg_Sar_Rot_HTH"/>
</dbReference>
<evidence type="ECO:0000313" key="6">
    <source>
        <dbReference type="Proteomes" id="UP000255523"/>
    </source>
</evidence>
<keyword evidence="2" id="KW-0238">DNA-binding</keyword>
<keyword evidence="3" id="KW-0804">Transcription</keyword>
<dbReference type="InterPro" id="IPR036388">
    <property type="entry name" value="WH-like_DNA-bd_sf"/>
</dbReference>
<dbReference type="PROSITE" id="PS50995">
    <property type="entry name" value="HTH_MARR_2"/>
    <property type="match status" value="1"/>
</dbReference>
<evidence type="ECO:0000256" key="2">
    <source>
        <dbReference type="ARBA" id="ARBA00023125"/>
    </source>
</evidence>
<reference evidence="5 6" key="1">
    <citation type="submission" date="2018-06" db="EMBL/GenBank/DDBJ databases">
        <authorList>
            <consortium name="Pathogen Informatics"/>
            <person name="Doyle S."/>
        </authorList>
    </citation>
    <scope>NUCLEOTIDE SEQUENCE [LARGE SCALE GENOMIC DNA]</scope>
    <source>
        <strain evidence="5 6">NCTC11087</strain>
    </source>
</reference>
<proteinExistence type="predicted"/>
<name>A0A380LP01_9FIRM</name>
<evidence type="ECO:0000256" key="1">
    <source>
        <dbReference type="ARBA" id="ARBA00023015"/>
    </source>
</evidence>
<dbReference type="PRINTS" id="PR00598">
    <property type="entry name" value="HTHMARR"/>
</dbReference>
<dbReference type="PANTHER" id="PTHR33164:SF89">
    <property type="entry name" value="MARR FAMILY REGULATORY PROTEIN"/>
    <property type="match status" value="1"/>
</dbReference>
<feature type="domain" description="HTH marR-type" evidence="4">
    <location>
        <begin position="1"/>
        <end position="139"/>
    </location>
</feature>
<keyword evidence="6" id="KW-1185">Reference proteome</keyword>
<keyword evidence="1" id="KW-0805">Transcription regulation</keyword>
<dbReference type="SUPFAM" id="SSF46785">
    <property type="entry name" value="Winged helix' DNA-binding domain"/>
    <property type="match status" value="1"/>
</dbReference>
<dbReference type="PANTHER" id="PTHR33164">
    <property type="entry name" value="TRANSCRIPTIONAL REGULATOR, MARR FAMILY"/>
    <property type="match status" value="1"/>
</dbReference>
<dbReference type="EMBL" id="UHFX01000003">
    <property type="protein sequence ID" value="SUO03586.1"/>
    <property type="molecule type" value="Genomic_DNA"/>
</dbReference>
<dbReference type="GO" id="GO:0003700">
    <property type="term" value="F:DNA-binding transcription factor activity"/>
    <property type="evidence" value="ECO:0007669"/>
    <property type="project" value="InterPro"/>
</dbReference>
<dbReference type="RefSeq" id="WP_022788960.1">
    <property type="nucleotide sequence ID" value="NZ_CAUWMU010000028.1"/>
</dbReference>
<dbReference type="AlphaFoldDB" id="A0A380LP01"/>
<dbReference type="InterPro" id="IPR039422">
    <property type="entry name" value="MarR/SlyA-like"/>
</dbReference>
<dbReference type="OrthoDB" id="1768155at2"/>
<evidence type="ECO:0000313" key="5">
    <source>
        <dbReference type="EMBL" id="SUO03586.1"/>
    </source>
</evidence>
<evidence type="ECO:0000259" key="4">
    <source>
        <dbReference type="PROSITE" id="PS50995"/>
    </source>
</evidence>
<dbReference type="GeneID" id="77461436"/>
<accession>A0A380LP01</accession>
<dbReference type="Proteomes" id="UP000255523">
    <property type="component" value="Unassembled WGS sequence"/>
</dbReference>
<dbReference type="InterPro" id="IPR000835">
    <property type="entry name" value="HTH_MarR-typ"/>
</dbReference>
<gene>
    <name evidence="5" type="ORF">NCTC11087_00452</name>
</gene>